<protein>
    <recommendedName>
        <fullName evidence="2">PorZ N-terminal beta-propeller domain-containing protein</fullName>
    </recommendedName>
</protein>
<dbReference type="Gene3D" id="2.130.10.10">
    <property type="entry name" value="YVTN repeat-like/Quinoprotein amine dehydrogenase"/>
    <property type="match status" value="1"/>
</dbReference>
<evidence type="ECO:0000313" key="3">
    <source>
        <dbReference type="EMBL" id="PWB09388.1"/>
    </source>
</evidence>
<keyword evidence="1" id="KW-0732">Signal</keyword>
<dbReference type="AlphaFoldDB" id="A0A2V1IWG0"/>
<dbReference type="Pfam" id="PF21544">
    <property type="entry name" value="PorZ_N_b_propeller"/>
    <property type="match status" value="1"/>
</dbReference>
<accession>A0A2V1IWG0</accession>
<evidence type="ECO:0000259" key="2">
    <source>
        <dbReference type="Pfam" id="PF21544"/>
    </source>
</evidence>
<dbReference type="GeneID" id="93425307"/>
<dbReference type="EMBL" id="PUBV01000002">
    <property type="protein sequence ID" value="PWB09388.1"/>
    <property type="molecule type" value="Genomic_DNA"/>
</dbReference>
<dbReference type="RefSeq" id="WP_107035010.1">
    <property type="nucleotide sequence ID" value="NZ_CAONGC010000021.1"/>
</dbReference>
<organism evidence="3 4">
    <name type="scientific">Paramuribaculum intestinale</name>
    <dbReference type="NCBI Taxonomy" id="2094151"/>
    <lineage>
        <taxon>Bacteria</taxon>
        <taxon>Pseudomonadati</taxon>
        <taxon>Bacteroidota</taxon>
        <taxon>Bacteroidia</taxon>
        <taxon>Bacteroidales</taxon>
        <taxon>Muribaculaceae</taxon>
        <taxon>Paramuribaculum</taxon>
    </lineage>
</organism>
<reference evidence="4" key="1">
    <citation type="submission" date="2018-02" db="EMBL/GenBank/DDBJ databases">
        <authorList>
            <person name="Clavel T."/>
            <person name="Strowig T."/>
        </authorList>
    </citation>
    <scope>NUCLEOTIDE SEQUENCE [LARGE SCALE GENOMIC DNA]</scope>
    <source>
        <strain evidence="4">DSM 100764</strain>
    </source>
</reference>
<comment type="caution">
    <text evidence="3">The sequence shown here is derived from an EMBL/GenBank/DDBJ whole genome shotgun (WGS) entry which is preliminary data.</text>
</comment>
<dbReference type="SUPFAM" id="SSF63829">
    <property type="entry name" value="Calcium-dependent phosphotriesterase"/>
    <property type="match status" value="2"/>
</dbReference>
<keyword evidence="4" id="KW-1185">Reference proteome</keyword>
<dbReference type="SUPFAM" id="SSF69322">
    <property type="entry name" value="Tricorn protease domain 2"/>
    <property type="match status" value="1"/>
</dbReference>
<dbReference type="Proteomes" id="UP000244925">
    <property type="component" value="Unassembled WGS sequence"/>
</dbReference>
<feature type="signal peptide" evidence="1">
    <location>
        <begin position="1"/>
        <end position="19"/>
    </location>
</feature>
<sequence length="804" mass="86135">MRSLLSLCLWLLCVALCRADMVPGSWRVRPVWSGAPQSVVETPEKVYFMIGGSLFERDKESEELKAYTVAEGCGAYGAVKMAYSTSAKMLAVAYESGHVDLIDRDGTIVPMPEIRDAEDVDDRTINDMTVDGDDCYLATAFGVVKINLRTRRVTDSGRYGRDVELVTVMGDWLVVKSGDDVMAAPKGGPLRRFGVYRPVTQRGGAVGLTGLGASRLLIVMDRIAALAEVDPESGLYKERAWVETAGGVIVTDGSGTAWLPGSDGRIWSVSADGHTASVAEMPADALGRTTVVSSTDPASRLWVLSAEGISQLTAAEGGWRTTVERFIPQGCVFTRDVSMIIPDASGQRVYVSNQGASNYRMYPADREGEPQTTTLMEDGDAVNISAVDVMAVNAVAARYQKSAGPVALSPERIAQDPDDPSTYYLATANDGVYRITDRRLTGRYDGSNAPLEDHYGWRVYDLSFDRSGNLWMGSTSEGGDAGVAVLPAAKRRGPSESVGRSDWVTFDLQGAVLHKDVRVFHCRKSNVTFVFDSHGPSGLMAVDRGATDSDLTDDRLVRLTELVDQDGVVFTTDYFTSIAEDRNGSVWIGAEGGVIVIDNPSGVFDPGMRVRRLKVSHDDGTGLADYFLESDMVTDISVDGGNRKWVATGSSGLYLLSADGSEAVEHITADRCPLLDDNEVKAVYASAVDNTVLIGTRNGLLEYGGTASAPAESYSAVKVYPNPVTPETSGDVTVSGLTEGSLVKISDASGRVVWQGRAEGGMLRWPVENSAGRRVASGVYYVLASSGRDVTPARGAVARILVVN</sequence>
<gene>
    <name evidence="3" type="ORF">C5O25_01750</name>
</gene>
<feature type="chain" id="PRO_5015857835" description="PorZ N-terminal beta-propeller domain-containing protein" evidence="1">
    <location>
        <begin position="20"/>
        <end position="804"/>
    </location>
</feature>
<proteinExistence type="predicted"/>
<dbReference type="InterPro" id="IPR011110">
    <property type="entry name" value="Reg_prop"/>
</dbReference>
<dbReference type="Pfam" id="PF07494">
    <property type="entry name" value="Reg_prop"/>
    <property type="match status" value="1"/>
</dbReference>
<evidence type="ECO:0000313" key="4">
    <source>
        <dbReference type="Proteomes" id="UP000244925"/>
    </source>
</evidence>
<dbReference type="InterPro" id="IPR048954">
    <property type="entry name" value="PorZ_N"/>
</dbReference>
<evidence type="ECO:0000256" key="1">
    <source>
        <dbReference type="SAM" id="SignalP"/>
    </source>
</evidence>
<name>A0A2V1IWG0_9BACT</name>
<dbReference type="InterPro" id="IPR015943">
    <property type="entry name" value="WD40/YVTN_repeat-like_dom_sf"/>
</dbReference>
<feature type="domain" description="PorZ N-terminal beta-propeller" evidence="2">
    <location>
        <begin position="46"/>
        <end position="184"/>
    </location>
</feature>